<feature type="coiled-coil region" evidence="8">
    <location>
        <begin position="1300"/>
        <end position="1327"/>
    </location>
</feature>
<dbReference type="GO" id="GO:0048471">
    <property type="term" value="C:perinuclear region of cytoplasm"/>
    <property type="evidence" value="ECO:0007669"/>
    <property type="project" value="TreeGrafter"/>
</dbReference>
<evidence type="ECO:0000313" key="12">
    <source>
        <dbReference type="WBParaSite" id="EN70_4345"/>
    </source>
</evidence>
<keyword evidence="5 7" id="KW-0472">Membrane</keyword>
<name>A0A1I7VN06_LOALO</name>
<evidence type="ECO:0000256" key="4">
    <source>
        <dbReference type="ARBA" id="ARBA00022989"/>
    </source>
</evidence>
<feature type="coiled-coil region" evidence="8">
    <location>
        <begin position="2491"/>
        <end position="2542"/>
    </location>
</feature>
<dbReference type="InterPro" id="IPR057134">
    <property type="entry name" value="Spectrin_Anc-1_3"/>
</dbReference>
<dbReference type="GO" id="GO:0007010">
    <property type="term" value="P:cytoskeleton organization"/>
    <property type="evidence" value="ECO:0007669"/>
    <property type="project" value="TreeGrafter"/>
</dbReference>
<feature type="coiled-coil region" evidence="8">
    <location>
        <begin position="1492"/>
        <end position="1622"/>
    </location>
</feature>
<feature type="coiled-coil region" evidence="8">
    <location>
        <begin position="820"/>
        <end position="880"/>
    </location>
</feature>
<organism evidence="11 12">
    <name type="scientific">Loa loa</name>
    <name type="common">Eye worm</name>
    <name type="synonym">Filaria loa</name>
    <dbReference type="NCBI Taxonomy" id="7209"/>
    <lineage>
        <taxon>Eukaryota</taxon>
        <taxon>Metazoa</taxon>
        <taxon>Ecdysozoa</taxon>
        <taxon>Nematoda</taxon>
        <taxon>Chromadorea</taxon>
        <taxon>Rhabditida</taxon>
        <taxon>Spirurina</taxon>
        <taxon>Spiruromorpha</taxon>
        <taxon>Filarioidea</taxon>
        <taxon>Onchocercidae</taxon>
        <taxon>Loa</taxon>
    </lineage>
</organism>
<proteinExistence type="inferred from homology"/>
<dbReference type="Pfam" id="PF24615">
    <property type="entry name" value="Spectrin_Anc-1_2"/>
    <property type="match status" value="2"/>
</dbReference>
<reference evidence="11" key="1">
    <citation type="submission" date="2012-04" db="EMBL/GenBank/DDBJ databases">
        <title>The Genome Sequence of Loa loa.</title>
        <authorList>
            <consortium name="The Broad Institute Genome Sequencing Platform"/>
            <consortium name="Broad Institute Genome Sequencing Center for Infectious Disease"/>
            <person name="Nutman T.B."/>
            <person name="Fink D.L."/>
            <person name="Russ C."/>
            <person name="Young S."/>
            <person name="Zeng Q."/>
            <person name="Gargeya S."/>
            <person name="Alvarado L."/>
            <person name="Berlin A."/>
            <person name="Chapman S.B."/>
            <person name="Chen Z."/>
            <person name="Freedman E."/>
            <person name="Gellesch M."/>
            <person name="Goldberg J."/>
            <person name="Griggs A."/>
            <person name="Gujja S."/>
            <person name="Heilman E.R."/>
            <person name="Heiman D."/>
            <person name="Howarth C."/>
            <person name="Mehta T."/>
            <person name="Neiman D."/>
            <person name="Pearson M."/>
            <person name="Roberts A."/>
            <person name="Saif S."/>
            <person name="Shea T."/>
            <person name="Shenoy N."/>
            <person name="Sisk P."/>
            <person name="Stolte C."/>
            <person name="Sykes S."/>
            <person name="White J."/>
            <person name="Yandava C."/>
            <person name="Haas B."/>
            <person name="Henn M.R."/>
            <person name="Nusbaum C."/>
            <person name="Birren B."/>
        </authorList>
    </citation>
    <scope>NUCLEOTIDE SEQUENCE [LARGE SCALE GENOMIC DNA]</scope>
</reference>
<dbReference type="GO" id="GO:0031965">
    <property type="term" value="C:nuclear membrane"/>
    <property type="evidence" value="ECO:0007669"/>
    <property type="project" value="UniProtKB-SubCell"/>
</dbReference>
<dbReference type="GO" id="GO:0006997">
    <property type="term" value="P:nucleus organization"/>
    <property type="evidence" value="ECO:0007669"/>
    <property type="project" value="TreeGrafter"/>
</dbReference>
<feature type="coiled-coil region" evidence="8">
    <location>
        <begin position="1163"/>
        <end position="1197"/>
    </location>
</feature>
<evidence type="ECO:0000256" key="8">
    <source>
        <dbReference type="SAM" id="Coils"/>
    </source>
</evidence>
<evidence type="ECO:0000256" key="5">
    <source>
        <dbReference type="ARBA" id="ARBA00023136"/>
    </source>
</evidence>
<dbReference type="Pfam" id="PF24611">
    <property type="entry name" value="Spectrin_Anc-1"/>
    <property type="match status" value="2"/>
</dbReference>
<dbReference type="PANTHER" id="PTHR21524:SF5">
    <property type="entry name" value="SPECTRIN REPEAT CONTAINING NUCLEAR ENVELOPE PROTEIN 2"/>
    <property type="match status" value="1"/>
</dbReference>
<dbReference type="Proteomes" id="UP000095285">
    <property type="component" value="Unassembled WGS sequence"/>
</dbReference>
<dbReference type="GO" id="GO:0019894">
    <property type="term" value="F:kinesin binding"/>
    <property type="evidence" value="ECO:0007669"/>
    <property type="project" value="TreeGrafter"/>
</dbReference>
<feature type="coiled-coil region" evidence="8">
    <location>
        <begin position="952"/>
        <end position="1000"/>
    </location>
</feature>
<feature type="coiled-coil region" evidence="8">
    <location>
        <begin position="2590"/>
        <end position="2624"/>
    </location>
</feature>
<dbReference type="PROSITE" id="PS51049">
    <property type="entry name" value="KASH"/>
    <property type="match status" value="1"/>
</dbReference>
<dbReference type="GO" id="GO:0007097">
    <property type="term" value="P:nuclear migration"/>
    <property type="evidence" value="ECO:0007669"/>
    <property type="project" value="TreeGrafter"/>
</dbReference>
<evidence type="ECO:0000256" key="9">
    <source>
        <dbReference type="SAM" id="MobiDB-lite"/>
    </source>
</evidence>
<keyword evidence="6" id="KW-0539">Nucleus</keyword>
<feature type="compositionally biased region" description="Basic and acidic residues" evidence="9">
    <location>
        <begin position="3315"/>
        <end position="3325"/>
    </location>
</feature>
<evidence type="ECO:0000259" key="10">
    <source>
        <dbReference type="PROSITE" id="PS51049"/>
    </source>
</evidence>
<dbReference type="Pfam" id="PF24531">
    <property type="entry name" value="ANC1_spectrin"/>
    <property type="match status" value="4"/>
</dbReference>
<dbReference type="Pfam" id="PF10541">
    <property type="entry name" value="KASH"/>
    <property type="match status" value="1"/>
</dbReference>
<reference evidence="12" key="2">
    <citation type="submission" date="2016-11" db="UniProtKB">
        <authorList>
            <consortium name="WormBaseParasite"/>
        </authorList>
    </citation>
    <scope>IDENTIFICATION</scope>
</reference>
<keyword evidence="3 7" id="KW-0812">Transmembrane</keyword>
<evidence type="ECO:0000256" key="7">
    <source>
        <dbReference type="PROSITE-ProRule" id="PRU00385"/>
    </source>
</evidence>
<dbReference type="InterPro" id="IPR057133">
    <property type="entry name" value="Spectrin_Anc-1_2"/>
</dbReference>
<feature type="coiled-coil region" evidence="8">
    <location>
        <begin position="2727"/>
        <end position="2754"/>
    </location>
</feature>
<dbReference type="InterPro" id="IPR012315">
    <property type="entry name" value="KASH"/>
</dbReference>
<feature type="coiled-coil region" evidence="8">
    <location>
        <begin position="2009"/>
        <end position="2036"/>
    </location>
</feature>
<dbReference type="PANTHER" id="PTHR21524">
    <property type="entry name" value="SPECTRIN REPEAT CONTAINING NUCLEAR ENVELOPE PROTEIN 2"/>
    <property type="match status" value="1"/>
</dbReference>
<dbReference type="SMART" id="SM01249">
    <property type="entry name" value="KASH"/>
    <property type="match status" value="1"/>
</dbReference>
<evidence type="ECO:0000256" key="6">
    <source>
        <dbReference type="ARBA" id="ARBA00023242"/>
    </source>
</evidence>
<comment type="subcellular location">
    <subcellularLocation>
        <location evidence="1">Nucleus membrane</location>
    </subcellularLocation>
</comment>
<feature type="region of interest" description="Disordered" evidence="9">
    <location>
        <begin position="3302"/>
        <end position="3325"/>
    </location>
</feature>
<comment type="similarity">
    <text evidence="2">Belongs to the nesprin family.</text>
</comment>
<feature type="topological domain" description="Perinuclear space" evidence="7">
    <location>
        <begin position="3399"/>
        <end position="3415"/>
    </location>
</feature>
<feature type="coiled-coil region" evidence="8">
    <location>
        <begin position="1064"/>
        <end position="1115"/>
    </location>
</feature>
<evidence type="ECO:0000256" key="3">
    <source>
        <dbReference type="ARBA" id="ARBA00022692"/>
    </source>
</evidence>
<dbReference type="STRING" id="7209.A0A1I7VN06"/>
<evidence type="ECO:0000256" key="1">
    <source>
        <dbReference type="ARBA" id="ARBA00004126"/>
    </source>
</evidence>
<dbReference type="InterPro" id="IPR057132">
    <property type="entry name" value="ANC1_spectrin_dom"/>
</dbReference>
<protein>
    <submittedName>
        <fullName evidence="12">KASH domain-containing protein</fullName>
    </submittedName>
</protein>
<evidence type="ECO:0000256" key="2">
    <source>
        <dbReference type="ARBA" id="ARBA00008619"/>
    </source>
</evidence>
<keyword evidence="11" id="KW-1185">Reference proteome</keyword>
<accession>A0A1I7VN06</accession>
<feature type="coiled-coil region" evidence="8">
    <location>
        <begin position="2379"/>
        <end position="2427"/>
    </location>
</feature>
<feature type="topological domain" description="Cytoplasmic" evidence="7">
    <location>
        <begin position="1"/>
        <end position="3377"/>
    </location>
</feature>
<keyword evidence="8" id="KW-0175">Coiled coil</keyword>
<keyword evidence="4" id="KW-1133">Transmembrane helix</keyword>
<feature type="domain" description="KASH" evidence="10">
    <location>
        <begin position="3369"/>
        <end position="3415"/>
    </location>
</feature>
<feature type="coiled-coil region" evidence="8">
    <location>
        <begin position="1669"/>
        <end position="1705"/>
    </location>
</feature>
<dbReference type="WBParaSite" id="EN70_4345">
    <property type="protein sequence ID" value="EN70_4345"/>
    <property type="gene ID" value="EN70_4345"/>
</dbReference>
<feature type="coiled-coil region" evidence="8">
    <location>
        <begin position="2247"/>
        <end position="2307"/>
    </location>
</feature>
<evidence type="ECO:0000313" key="11">
    <source>
        <dbReference type="Proteomes" id="UP000095285"/>
    </source>
</evidence>
<feature type="coiled-coil region" evidence="8">
    <location>
        <begin position="582"/>
        <end position="609"/>
    </location>
</feature>
<sequence>MGFSKRFQEFFDVSSQLEGAFCTDIYTCEHLDGVVEFITISMENGKKEAELMVRLETIADDLIAQEKSKANDILSKLKRIMDKRQEVRRVTVEDCVERWLILLTQKEDELETVIERDINDQNMDAFQIDELTLLIKNNNIQWRKSFDELVEKAANFDVRIVLFKNTFVKAKHREQRIYAKLAPFAKWIDLMEEDLNQAESSDDTFEKEERLRNIYIICLSHQKLVDKLLSCKLNPPQSNEIKFHCDRYFTLLHRTASWNFPEGQAISTHLSDLPSSLMLSQISVSSLSASGIDEDESHCIEVTSCERTSSAFALTERVLQVKETPEIRLLLSDIDSELNILADSLTKLNADYAQSLKPLSSAQADMEKLRQVNQFRLKDLNKRRCQLVTACDNLSRKVSGDDFSVVRSLVLHLHSLEEPYMTFMRELQKEIDDEITSQANYDNIAKKLNELNINIDQRARNAIQDVRNDLEHVQCDLNSLRVQCSQRRKYVENMLESVSSSTTCSNCSRRKKIMLMVSTTVTTIIQVVEDELRRSSNIKQNDLLELKQKLQDVNTCIADETGATAVGTPLSSTTDEEESRRLEHKKEQMRMMQSELAKLEEQISSANQLLAYDVDLKDVNNPEDIGEKARNIENMEQLIVLALDKLKDNDRSMMTNEQRINMEKMLDEAMPLIDKLRILREYIIAEKELEDQIGSIKDNIEGLFIRYLQPQPYTTAINDIGTLQRSQNQIMDLLHRTMDKEQIVLQNLPSYHLAVNTMMQKIEKTAEDIKKLLSTLTEDVSIQEQLVEMQNDLISRLIELSNRVIVVRSAPYDETQPLRLEELKNELGEVSNILEELKEKESKPTKLVLHSDDLKMLSVVDQYENLNRCLNETEKELVNKVAYIALQSTITKETEELQHMVVEAFKFESDVSATTSNLQKAVDDLKNGRSHLIALQNAYDELEGIPDTDSLRQKIIDEISTLSEQYDDVERKLEDRLDMLNKFDEIADNVNKKLMDLENNVHQLEVPSASCELSVADKGFNDVNKLRESLEKLSELKEQLTPLLKPAFAVEDFDNRLSNVNKIFQQWQNEIVHKKQELEAENNLSSLINDFERTLINAENDFEKLEGRMNALKNFRDMILPMVIEKSDRVRDLILPVRTENIQQLYHDVDILTVRFNNLSTRVNDKLNHAKEQENLLDNIQRELDNIEQKANDFLNKYITSQDLSIAIEDFDQLHSLLDQIPTSAMENITECELRENLLKKADTIKNQIKNLLVPLEKDIRNEQELMHDLHEILCTLTSIGDDVIAVDPITEPSQQLESIGQLTENLRKLKGKVEKVEGKLQSSEGMVKRALVTDDLYGRIVQLQNALDDKKRKLTDRAKLYAITPEISLINESVQNYVNEMEQIPLQTVEEQNAALSELEGKKHQLENLLENIPLDDEGNELREKGSRLLGQLNDILKRLAGAVGEKLAALAAFNAIKDEIETQLSSLQAIPMLISDEITISELDNRLHNINDKFGSLERLKNKINDADERNLDMEKITEKQNILHTIEEALDRLKDDRQIIEKRVNDMHAAEKMHEDGNHLYDELNALIKEGQEVLNDAEAVPTIYTTILDAFMSPLEAAAELLKRMAENEEMAMRLKATVKDARTLQTILSHHANLWLQFVDERDNATDQLETKRKPLDEIGNKHIRSYEQVVDDLDKLKKAAEELNDLRNLMSKLQSLSEQLHPLETAYADVRFYDVDVEQTQQQYENLICLMNRELHDENILNESTQQLARELGYLNSKLSMESVVREQLEEILNHQLPPLQAQLQFLQTKDDEAKRIRIHVNRVSQLSIETLAEQLNHICLLVNEQLESLAKVERQEKAVIIKMELEKLRIGPYDEEGLVKVEEQLQQLPAEDKDTQILAVEVQKLRANKIERDALEKEIELKLAKLLNRMNVIRTDLSLIMEEEESEKRITKKDEKFPALLLLNEIVGQIYKLESALNETVDEILPPMNELIFQSHLGSINLPSLQSEFENTQNFAEKCKRKLAEKEQMRMVQSELVKLEEQISSANQLLAYDVDLKDVNNPEDIGEKARNIENMEQLIVLALDKLKDNDRSMMTNEQRINMEKMLDEAMPLIDKLRILREYIIAEKELEDQIGSIKDNIEGLFIRYLQPQPYTTAINDIGTLQRSQNQIMDLLHRTMDKEQIVLQNLPSYHLAVNTMMQKIEKTAEDIKKLLSTLTEDVSIQEQLVEMQNDLISRLIELSNRVIVVRSAPYDETQPLRLEELKNELGEVSNILEELKEKESKPTKLVLHSDDLKMLSVVDQYENLNRCLNETEKELVNKVAYIALQSTITKETEELQHMVVEAFKFESDVSATTSNLQKAVDDLKNGRSHLIALQNAYDELEGIPDTDSLRQKIIDEISTLSEQYDDVERKLEDRLDMLNKFDEIADNVNKKLMDLENNVHQLEVPSASCELSVADKGFNDVNKLRESLEKLSELKEQLTPLLKPAFAVEDFDNRLSNVNKIFQQWQNEIVHKKQELEAENNLSSLINDFERTLINAENDFEKLEGRMNALKNFRDMILPMVIEKSDRVRDLILPVRTENIQQLYHDVDILTVRFNNLSTRVNDKLNHAKEQENLLDNIQRELDNIEQKANDFLNKYITSQDLSIAIEDFDQLHSLLDQIPTSAMENITECELRENLLKKADTIKNQIKNLLVPLEKDIRNEQELMHDLHEILCTLTSIGDDVIAVDPITEPSQQLESIGQLTENLRKLKGKVEKVEGKLQSSEGMVKRALVTDDLYGRIVQLQNALDDKKRKLTDRAKLYAITPEISLINESVQNYVNEMEQIPLQTVEEQNAALSELEGKKHQLENLLENIPLDDEGNELREKGSRLLGQLNDILKRLAGAVGEKLAALAAFNAIKDEIETQLSSLQAIPMLISDEITISELDNRLHNINIDTEKLQKLKEKLLYASVSESDREQCSKRNDLLSKIDEFLLSRQKDHEYFEEKRIQLLTCERIFTDCKALYNELEKLIKHGQKLLNDSEALPDSYGSVSDALTTVIERAVNLRISEPKIEQPQELVFEQLWKLIDEARDVQTLLIQRVYVWEQFVKEHDSSMEKLNGIRRHICEIEGRGMRRFDQMLDDLEALKVLYLRWSFLASLPSQLLSLSSQLHPLAYTQREGKAFAEEASKLEKKIENLLDSMSAEFRVREEIVHSLLVISDELDDIKNAFNVQNISPRLQKKLQQRLEGIRAHLKTLDEDISKFNDNRIFLSEEEDIATKYYFERLEEIEEKLKGMELTDTEEFDVDAAAEVLATIYPDDHPRDVLREQGILFDDDDSYDLSPSTATSDDDKSKFKTPPDDELILEESEREDAVEAHPSLGVVALSPVPDDPSPGRVHYERQRSRWRRILRTALPLQAMLVLLLGAACLVPHCDDESCCQLLNNFGAKL</sequence>